<dbReference type="CDD" id="cd00165">
    <property type="entry name" value="S4"/>
    <property type="match status" value="1"/>
</dbReference>
<dbReference type="Gene3D" id="3.10.290.10">
    <property type="entry name" value="RNA-binding S4 domain"/>
    <property type="match status" value="1"/>
</dbReference>
<name>A0A081C451_VECG1</name>
<evidence type="ECO:0000256" key="2">
    <source>
        <dbReference type="ARBA" id="ARBA00022730"/>
    </source>
</evidence>
<dbReference type="Pfam" id="PF01479">
    <property type="entry name" value="S4"/>
    <property type="match status" value="1"/>
</dbReference>
<dbReference type="PIRSF" id="PIRSF038881">
    <property type="entry name" value="RNAbp_HP1423"/>
    <property type="match status" value="1"/>
</dbReference>
<dbReference type="GO" id="GO:0000049">
    <property type="term" value="F:tRNA binding"/>
    <property type="evidence" value="ECO:0007669"/>
    <property type="project" value="UniProtKB-KW"/>
</dbReference>
<evidence type="ECO:0000256" key="4">
    <source>
        <dbReference type="ARBA" id="ARBA00022917"/>
    </source>
</evidence>
<feature type="domain" description="RNA-binding S4" evidence="6">
    <location>
        <begin position="14"/>
        <end position="74"/>
    </location>
</feature>
<evidence type="ECO:0000256" key="5">
    <source>
        <dbReference type="PROSITE-ProRule" id="PRU00182"/>
    </source>
</evidence>
<dbReference type="STRING" id="1499967.U27_06340"/>
<dbReference type="Proteomes" id="UP000030661">
    <property type="component" value="Unassembled WGS sequence"/>
</dbReference>
<keyword evidence="3 5" id="KW-0694">RNA-binding</keyword>
<keyword evidence="1" id="KW-0820">tRNA-binding</keyword>
<dbReference type="InterPro" id="IPR002942">
    <property type="entry name" value="S4_RNA-bd"/>
</dbReference>
<dbReference type="eggNOG" id="COG1188">
    <property type="taxonomic scope" value="Bacteria"/>
</dbReference>
<evidence type="ECO:0000259" key="6">
    <source>
        <dbReference type="SMART" id="SM00363"/>
    </source>
</evidence>
<dbReference type="SMART" id="SM00363">
    <property type="entry name" value="S4"/>
    <property type="match status" value="1"/>
</dbReference>
<accession>A0A081C451</accession>
<protein>
    <submittedName>
        <fullName evidence="7">RNA-binding S4 domain protein</fullName>
    </submittedName>
</protein>
<dbReference type="AlphaFoldDB" id="A0A081C451"/>
<reference evidence="7" key="1">
    <citation type="journal article" date="2015" name="PeerJ">
        <title>First genomic representation of candidate bacterial phylum KSB3 points to enhanced environmental sensing as a trigger of wastewater bulking.</title>
        <authorList>
            <person name="Sekiguchi Y."/>
            <person name="Ohashi A."/>
            <person name="Parks D.H."/>
            <person name="Yamauchi T."/>
            <person name="Tyson G.W."/>
            <person name="Hugenholtz P."/>
        </authorList>
    </citation>
    <scope>NUCLEOTIDE SEQUENCE [LARGE SCALE GENOMIC DNA]</scope>
</reference>
<dbReference type="EMBL" id="DF820470">
    <property type="protein sequence ID" value="GAK59356.1"/>
    <property type="molecule type" value="Genomic_DNA"/>
</dbReference>
<dbReference type="GO" id="GO:0006412">
    <property type="term" value="P:translation"/>
    <property type="evidence" value="ECO:0007669"/>
    <property type="project" value="UniProtKB-KW"/>
</dbReference>
<sequence>MNNPWRTMLAYCLVRLDYFLKVSRLVKRRPLAKEMCDKKLVYVNDQVAKAGKIIEAGDTIFIKLPQRTLKVRVEQVPERAVSKHDAATLYTMLEERREKEDDLL</sequence>
<gene>
    <name evidence="7" type="ORF">U27_06340</name>
</gene>
<dbReference type="SUPFAM" id="SSF55174">
    <property type="entry name" value="Alpha-L RNA-binding motif"/>
    <property type="match status" value="1"/>
</dbReference>
<dbReference type="PROSITE" id="PS50889">
    <property type="entry name" value="S4"/>
    <property type="match status" value="1"/>
</dbReference>
<evidence type="ECO:0000256" key="3">
    <source>
        <dbReference type="ARBA" id="ARBA00022884"/>
    </source>
</evidence>
<keyword evidence="2" id="KW-0699">rRNA-binding</keyword>
<dbReference type="GO" id="GO:0019843">
    <property type="term" value="F:rRNA binding"/>
    <property type="evidence" value="ECO:0007669"/>
    <property type="project" value="UniProtKB-KW"/>
</dbReference>
<dbReference type="InterPro" id="IPR036986">
    <property type="entry name" value="S4_RNA-bd_sf"/>
</dbReference>
<dbReference type="InterPro" id="IPR025490">
    <property type="entry name" value="RqcP"/>
</dbReference>
<dbReference type="HOGENOM" id="CLU_101003_4_0_0"/>
<evidence type="ECO:0000313" key="8">
    <source>
        <dbReference type="Proteomes" id="UP000030661"/>
    </source>
</evidence>
<organism evidence="7">
    <name type="scientific">Vecturithrix granuli</name>
    <dbReference type="NCBI Taxonomy" id="1499967"/>
    <lineage>
        <taxon>Bacteria</taxon>
        <taxon>Candidatus Moduliflexota</taxon>
        <taxon>Candidatus Vecturitrichia</taxon>
        <taxon>Candidatus Vecturitrichales</taxon>
        <taxon>Candidatus Vecturitrichaceae</taxon>
        <taxon>Candidatus Vecturithrix</taxon>
    </lineage>
</organism>
<keyword evidence="8" id="KW-1185">Reference proteome</keyword>
<proteinExistence type="predicted"/>
<evidence type="ECO:0000256" key="1">
    <source>
        <dbReference type="ARBA" id="ARBA00022555"/>
    </source>
</evidence>
<keyword evidence="4" id="KW-0648">Protein biosynthesis</keyword>
<evidence type="ECO:0000313" key="7">
    <source>
        <dbReference type="EMBL" id="GAK59356.1"/>
    </source>
</evidence>